<dbReference type="Proteomes" id="UP000887579">
    <property type="component" value="Unplaced"/>
</dbReference>
<organism evidence="1 2">
    <name type="scientific">Panagrolaimus sp. ES5</name>
    <dbReference type="NCBI Taxonomy" id="591445"/>
    <lineage>
        <taxon>Eukaryota</taxon>
        <taxon>Metazoa</taxon>
        <taxon>Ecdysozoa</taxon>
        <taxon>Nematoda</taxon>
        <taxon>Chromadorea</taxon>
        <taxon>Rhabditida</taxon>
        <taxon>Tylenchina</taxon>
        <taxon>Panagrolaimomorpha</taxon>
        <taxon>Panagrolaimoidea</taxon>
        <taxon>Panagrolaimidae</taxon>
        <taxon>Panagrolaimus</taxon>
    </lineage>
</organism>
<dbReference type="WBParaSite" id="ES5_v2.g7670.t1">
    <property type="protein sequence ID" value="ES5_v2.g7670.t1"/>
    <property type="gene ID" value="ES5_v2.g7670"/>
</dbReference>
<reference evidence="2" key="1">
    <citation type="submission" date="2022-11" db="UniProtKB">
        <authorList>
            <consortium name="WormBaseParasite"/>
        </authorList>
    </citation>
    <scope>IDENTIFICATION</scope>
</reference>
<protein>
    <submittedName>
        <fullName evidence="2">Uncharacterized protein</fullName>
    </submittedName>
</protein>
<evidence type="ECO:0000313" key="1">
    <source>
        <dbReference type="Proteomes" id="UP000887579"/>
    </source>
</evidence>
<sequence>MLRLFTRVTLGAVGKDGNNTAASSSNFAGNEDNQEILNNGSNPDDFALHHFNNVEEADAAVALSTAEGAAIIVVNDLDLAPEQHYNQHHRYTNKEKELNKEDEEVEESSEETESEIEELGADLRENLLVNRRHKKNNYTNRVLPSRNGRHKRRQMRLTSRKRHVVASSNGSQLSYHHPTIQAKQNQSLSLFHSSYI</sequence>
<accession>A0AC34GSF3</accession>
<name>A0AC34GSF3_9BILA</name>
<proteinExistence type="predicted"/>
<evidence type="ECO:0000313" key="2">
    <source>
        <dbReference type="WBParaSite" id="ES5_v2.g7670.t1"/>
    </source>
</evidence>